<protein>
    <submittedName>
        <fullName evidence="3">Uncharacterized protein</fullName>
    </submittedName>
</protein>
<dbReference type="WBParaSite" id="L893_g27002.t1">
    <property type="protein sequence ID" value="L893_g27002.t1"/>
    <property type="gene ID" value="L893_g27002"/>
</dbReference>
<dbReference type="AlphaFoldDB" id="A0A1I7ZJH5"/>
<keyword evidence="2" id="KW-1185">Reference proteome</keyword>
<evidence type="ECO:0000313" key="3">
    <source>
        <dbReference type="WBParaSite" id="L893_g27002.t1"/>
    </source>
</evidence>
<accession>A0A1I7ZJH5</accession>
<reference evidence="3" key="1">
    <citation type="submission" date="2016-11" db="UniProtKB">
        <authorList>
            <consortium name="WormBaseParasite"/>
        </authorList>
    </citation>
    <scope>IDENTIFICATION</scope>
</reference>
<dbReference type="Proteomes" id="UP000095287">
    <property type="component" value="Unplaced"/>
</dbReference>
<name>A0A1I7ZJH5_9BILA</name>
<feature type="region of interest" description="Disordered" evidence="1">
    <location>
        <begin position="1"/>
        <end position="22"/>
    </location>
</feature>
<proteinExistence type="predicted"/>
<organism evidence="2 3">
    <name type="scientific">Steinernema glaseri</name>
    <dbReference type="NCBI Taxonomy" id="37863"/>
    <lineage>
        <taxon>Eukaryota</taxon>
        <taxon>Metazoa</taxon>
        <taxon>Ecdysozoa</taxon>
        <taxon>Nematoda</taxon>
        <taxon>Chromadorea</taxon>
        <taxon>Rhabditida</taxon>
        <taxon>Tylenchina</taxon>
        <taxon>Panagrolaimomorpha</taxon>
        <taxon>Strongyloidoidea</taxon>
        <taxon>Steinernematidae</taxon>
        <taxon>Steinernema</taxon>
    </lineage>
</organism>
<sequence>MNSTPSTSSTIVGTPSGTPILSLNTKQKNSELLSCSYPSKEPQKNCPVIPMLVREKGKNEAVRDDLYKTRICRKGVHCEHLRRRDGCNYAYSEEELRKPPDTRKYADERWLFEAVGRVKRIFSRQ</sequence>
<evidence type="ECO:0000256" key="1">
    <source>
        <dbReference type="SAM" id="MobiDB-lite"/>
    </source>
</evidence>
<evidence type="ECO:0000313" key="2">
    <source>
        <dbReference type="Proteomes" id="UP000095287"/>
    </source>
</evidence>